<reference evidence="3 4" key="2">
    <citation type="submission" date="2018-11" db="EMBL/GenBank/DDBJ databases">
        <authorList>
            <consortium name="Pathogen Informatics"/>
        </authorList>
    </citation>
    <scope>NUCLEOTIDE SEQUENCE [LARGE SCALE GENOMIC DNA]</scope>
</reference>
<evidence type="ECO:0000313" key="3">
    <source>
        <dbReference type="EMBL" id="VDN91832.1"/>
    </source>
</evidence>
<sequence>MASSLIKIFRFRKHKDCNDLNHKESSRRSLRCCSPIPSWRSDKEAIYISGASWTRPSAPYSVITAPKKGKQTRSCPGGVSIFPIKSSSNKKCDSVESNIHISFYQVDACLIAKSNFTFTSDRHDDFRSAGITTDVRNLDAEVKTSEYGSADPSPTDSSQSAPVPFLESKADIELKAEIEKYEFEIRRLRKRLKEERHYFKGQIIAVQKEKDHMRRYLEKASRAVMHMQRGIDQERRKNSNLRKQLHESDIIIIGLQNQLRNNQYREIERMGSVSCPSCGSTIVGAGEALCALTHSNANLYDDSFTSNVSDALDEVKSFRNKRCSTPTAAPSPRTSSPSMKDANMLPEQITADEKSCVKSPHSPLRRSYSDSELPSMVSTTEIESGLQECLLQLTHLPTRGELLSESLDGTSFSSDEETTTIELIEKQLRRRGDNVRFVPPRRAVRQATFRRFGRKEISALAEFDYLQNLSTDASGIATSSDYSSPEGRLRLNKERITEGRTLCKLKVSS</sequence>
<gene>
    <name evidence="3" type="ORF">BPAG_LOCUS10646</name>
</gene>
<feature type="region of interest" description="Disordered" evidence="2">
    <location>
        <begin position="320"/>
        <end position="373"/>
    </location>
</feature>
<protein>
    <submittedName>
        <fullName evidence="5">PEHE domain-containing protein</fullName>
    </submittedName>
</protein>
<evidence type="ECO:0000256" key="2">
    <source>
        <dbReference type="SAM" id="MobiDB-lite"/>
    </source>
</evidence>
<dbReference type="AlphaFoldDB" id="A0A0N4TQ31"/>
<keyword evidence="4" id="KW-1185">Reference proteome</keyword>
<name>A0A0N4TQ31_BRUPA</name>
<evidence type="ECO:0000256" key="1">
    <source>
        <dbReference type="SAM" id="Coils"/>
    </source>
</evidence>
<dbReference type="WBParaSite" id="BPAG_0001068401-mRNA-1">
    <property type="protein sequence ID" value="BPAG_0001068401-mRNA-1"/>
    <property type="gene ID" value="BPAG_0001068401"/>
</dbReference>
<evidence type="ECO:0000313" key="5">
    <source>
        <dbReference type="WBParaSite" id="BPAG_0001068401-mRNA-1"/>
    </source>
</evidence>
<feature type="coiled-coil region" evidence="1">
    <location>
        <begin position="171"/>
        <end position="198"/>
    </location>
</feature>
<reference evidence="5" key="1">
    <citation type="submission" date="2017-02" db="UniProtKB">
        <authorList>
            <consortium name="WormBaseParasite"/>
        </authorList>
    </citation>
    <scope>IDENTIFICATION</scope>
</reference>
<feature type="compositionally biased region" description="Low complexity" evidence="2">
    <location>
        <begin position="324"/>
        <end position="338"/>
    </location>
</feature>
<dbReference type="EMBL" id="UZAD01013195">
    <property type="protein sequence ID" value="VDN91832.1"/>
    <property type="molecule type" value="Genomic_DNA"/>
</dbReference>
<dbReference type="Proteomes" id="UP000278627">
    <property type="component" value="Unassembled WGS sequence"/>
</dbReference>
<keyword evidence="1" id="KW-0175">Coiled coil</keyword>
<proteinExistence type="predicted"/>
<accession>A0A0N4TQ31</accession>
<organism evidence="5">
    <name type="scientific">Brugia pahangi</name>
    <name type="common">Filarial nematode worm</name>
    <dbReference type="NCBI Taxonomy" id="6280"/>
    <lineage>
        <taxon>Eukaryota</taxon>
        <taxon>Metazoa</taxon>
        <taxon>Ecdysozoa</taxon>
        <taxon>Nematoda</taxon>
        <taxon>Chromadorea</taxon>
        <taxon>Rhabditida</taxon>
        <taxon>Spirurina</taxon>
        <taxon>Spiruromorpha</taxon>
        <taxon>Filarioidea</taxon>
        <taxon>Onchocercidae</taxon>
        <taxon>Brugia</taxon>
    </lineage>
</organism>
<evidence type="ECO:0000313" key="4">
    <source>
        <dbReference type="Proteomes" id="UP000278627"/>
    </source>
</evidence>